<dbReference type="InterPro" id="IPR003349">
    <property type="entry name" value="JmjN"/>
</dbReference>
<dbReference type="Proteomes" id="UP000694843">
    <property type="component" value="Unplaced"/>
</dbReference>
<dbReference type="PANTHER" id="PTHR10694:SF7">
    <property type="entry name" value="[HISTONE H3]-TRIMETHYL-L-LYSINE(9) DEMETHYLASE"/>
    <property type="match status" value="1"/>
</dbReference>
<dbReference type="RefSeq" id="XP_018025575.1">
    <property type="nucleotide sequence ID" value="XM_018170086.2"/>
</dbReference>
<dbReference type="SUPFAM" id="SSF51197">
    <property type="entry name" value="Clavaminate synthase-like"/>
    <property type="match status" value="1"/>
</dbReference>
<dbReference type="OMA" id="RASICKC"/>
<feature type="domain" description="JmjN" evidence="1">
    <location>
        <begin position="43"/>
        <end position="85"/>
    </location>
</feature>
<dbReference type="SMART" id="SM00545">
    <property type="entry name" value="JmjN"/>
    <property type="match status" value="1"/>
</dbReference>
<keyword evidence="3" id="KW-1185">Reference proteome</keyword>
<reference evidence="4" key="1">
    <citation type="submission" date="2025-08" db="UniProtKB">
        <authorList>
            <consortium name="RefSeq"/>
        </authorList>
    </citation>
    <scope>IDENTIFICATION</scope>
    <source>
        <tissue evidence="4">Whole organism</tissue>
    </source>
</reference>
<dbReference type="GO" id="GO:0005634">
    <property type="term" value="C:nucleus"/>
    <property type="evidence" value="ECO:0007669"/>
    <property type="project" value="TreeGrafter"/>
</dbReference>
<evidence type="ECO:0000259" key="1">
    <source>
        <dbReference type="PROSITE" id="PS51183"/>
    </source>
</evidence>
<dbReference type="PROSITE" id="PS51183">
    <property type="entry name" value="JMJN"/>
    <property type="match status" value="1"/>
</dbReference>
<dbReference type="Gene3D" id="2.60.120.650">
    <property type="entry name" value="Cupin"/>
    <property type="match status" value="1"/>
</dbReference>
<dbReference type="InterPro" id="IPR003347">
    <property type="entry name" value="JmjC_dom"/>
</dbReference>
<gene>
    <name evidence="4" type="primary">LOC108681101</name>
</gene>
<dbReference type="PANTHER" id="PTHR10694">
    <property type="entry name" value="LYSINE-SPECIFIC DEMETHYLASE"/>
    <property type="match status" value="1"/>
</dbReference>
<dbReference type="SMART" id="SM00558">
    <property type="entry name" value="JmjC"/>
    <property type="match status" value="1"/>
</dbReference>
<sequence>MAPKREPNFKIVGWWGRLPILNVGTPHDIDSDDGSSSCSPGEVMVFHPTWEEFKDFEKFLEFIEEKGAHKMGLAKIVPPKQYVPRKADIDLKGLMIHETIMQTVQGCEGVYTLKNKIMKPMSAHEFKTLAESSSHQSPLHEAYDDLEKNYWSSITSHNPTYLAAAEGTLTDAELKVWNLNSLPSILSHVKEDYGQTLPGINSSYLCFGSYKSLFAWQTEDMDLYSINVLHSRAPKTWYGISPEYGRQFEKLVTRYFPEYFRACPGYLRHNLTIMSPEILKKRRIPYHKVTQEQGEIIITFPYGYHSGFNNGFNIAEATNFATTRWIQYGKYVKQCSCGSNAGVRFSMDTFVKRYQPHLYRAWQDGRDKSGCPQDPSRNLPAPQPTIRDFACNKRHFPDPSLQPLFLEIVKRSRTMADDSC</sequence>
<dbReference type="GO" id="GO:0000785">
    <property type="term" value="C:chromatin"/>
    <property type="evidence" value="ECO:0007669"/>
    <property type="project" value="TreeGrafter"/>
</dbReference>
<feature type="domain" description="JmjC" evidence="2">
    <location>
        <begin position="171"/>
        <end position="337"/>
    </location>
</feature>
<accession>A0A8B7PHV4</accession>
<proteinExistence type="predicted"/>
<evidence type="ECO:0000313" key="4">
    <source>
        <dbReference type="RefSeq" id="XP_018025575.1"/>
    </source>
</evidence>
<evidence type="ECO:0000259" key="2">
    <source>
        <dbReference type="PROSITE" id="PS51184"/>
    </source>
</evidence>
<evidence type="ECO:0000313" key="3">
    <source>
        <dbReference type="Proteomes" id="UP000694843"/>
    </source>
</evidence>
<dbReference type="GO" id="GO:0032454">
    <property type="term" value="F:histone H3K9 demethylase activity"/>
    <property type="evidence" value="ECO:0007669"/>
    <property type="project" value="TreeGrafter"/>
</dbReference>
<dbReference type="PROSITE" id="PS51184">
    <property type="entry name" value="JMJC"/>
    <property type="match status" value="1"/>
</dbReference>
<dbReference type="GO" id="GO:0051864">
    <property type="term" value="F:histone H3K36 demethylase activity"/>
    <property type="evidence" value="ECO:0007669"/>
    <property type="project" value="TreeGrafter"/>
</dbReference>
<dbReference type="AlphaFoldDB" id="A0A8B7PHV4"/>
<protein>
    <submittedName>
        <fullName evidence="4">Probable lysine-specific demethylase 4B isoform X2</fullName>
    </submittedName>
</protein>
<dbReference type="OrthoDB" id="9547406at2759"/>
<dbReference type="Pfam" id="PF02375">
    <property type="entry name" value="JmjN"/>
    <property type="match status" value="1"/>
</dbReference>
<organism evidence="3 4">
    <name type="scientific">Hyalella azteca</name>
    <name type="common">Amphipod</name>
    <dbReference type="NCBI Taxonomy" id="294128"/>
    <lineage>
        <taxon>Eukaryota</taxon>
        <taxon>Metazoa</taxon>
        <taxon>Ecdysozoa</taxon>
        <taxon>Arthropoda</taxon>
        <taxon>Crustacea</taxon>
        <taxon>Multicrustacea</taxon>
        <taxon>Malacostraca</taxon>
        <taxon>Eumalacostraca</taxon>
        <taxon>Peracarida</taxon>
        <taxon>Amphipoda</taxon>
        <taxon>Senticaudata</taxon>
        <taxon>Talitrida</taxon>
        <taxon>Talitroidea</taxon>
        <taxon>Hyalellidae</taxon>
        <taxon>Hyalella</taxon>
    </lineage>
</organism>
<dbReference type="Pfam" id="PF02373">
    <property type="entry name" value="JmjC"/>
    <property type="match status" value="1"/>
</dbReference>
<dbReference type="GO" id="GO:0010468">
    <property type="term" value="P:regulation of gene expression"/>
    <property type="evidence" value="ECO:0007669"/>
    <property type="project" value="TreeGrafter"/>
</dbReference>
<dbReference type="GeneID" id="108681101"/>
<name>A0A8B7PHV4_HYAAZ</name>